<evidence type="ECO:0000256" key="1">
    <source>
        <dbReference type="SAM" id="SignalP"/>
    </source>
</evidence>
<gene>
    <name evidence="2" type="ORF">SCF082_LOCUS2880</name>
</gene>
<evidence type="ECO:0000313" key="2">
    <source>
        <dbReference type="EMBL" id="CAK8991952.1"/>
    </source>
</evidence>
<reference evidence="2 3" key="1">
    <citation type="submission" date="2024-02" db="EMBL/GenBank/DDBJ databases">
        <authorList>
            <person name="Chen Y."/>
            <person name="Shah S."/>
            <person name="Dougan E. K."/>
            <person name="Thang M."/>
            <person name="Chan C."/>
        </authorList>
    </citation>
    <scope>NUCLEOTIDE SEQUENCE [LARGE SCALE GENOMIC DNA]</scope>
</reference>
<protein>
    <submittedName>
        <fullName evidence="2">Uncharacterized protein</fullName>
    </submittedName>
</protein>
<organism evidence="2 3">
    <name type="scientific">Durusdinium trenchii</name>
    <dbReference type="NCBI Taxonomy" id="1381693"/>
    <lineage>
        <taxon>Eukaryota</taxon>
        <taxon>Sar</taxon>
        <taxon>Alveolata</taxon>
        <taxon>Dinophyceae</taxon>
        <taxon>Suessiales</taxon>
        <taxon>Symbiodiniaceae</taxon>
        <taxon>Durusdinium</taxon>
    </lineage>
</organism>
<dbReference type="Proteomes" id="UP001642464">
    <property type="component" value="Unassembled WGS sequence"/>
</dbReference>
<name>A0ABP0HQE5_9DINO</name>
<feature type="signal peptide" evidence="1">
    <location>
        <begin position="1"/>
        <end position="23"/>
    </location>
</feature>
<accession>A0ABP0HQE5</accession>
<proteinExistence type="predicted"/>
<dbReference type="EMBL" id="CAXAMM010001436">
    <property type="protein sequence ID" value="CAK8991952.1"/>
    <property type="molecule type" value="Genomic_DNA"/>
</dbReference>
<keyword evidence="1" id="KW-0732">Signal</keyword>
<comment type="caution">
    <text evidence="2">The sequence shown here is derived from an EMBL/GenBank/DDBJ whole genome shotgun (WGS) entry which is preliminary data.</text>
</comment>
<evidence type="ECO:0000313" key="3">
    <source>
        <dbReference type="Proteomes" id="UP001642464"/>
    </source>
</evidence>
<feature type="chain" id="PRO_5046890519" evidence="1">
    <location>
        <begin position="24"/>
        <end position="626"/>
    </location>
</feature>
<sequence length="626" mass="71427">MPRYLRDIIVLAICLLDVCGITAAEPFWSPLLWPEVRAGCRSSAAAHSEQTNSSDELPHVRPFRSHEFLHGESPKSWLRGAYALVKKLRNCTTVRSCAFSWSFLALIFGARKGGPFESEGRRAVWENLWTDATQRMIHLRQAELLRAKATRLLSPFGGPQERKVPDEGSSVLLLSAHSAGYFQEPFVAPFVRQLECYAFARGMQFAADGGPWPLRHVPLGRTGHYFWVGHWHSTKIGADGAVEQEKWEEDHLKYVVTLVEDLQQYQLSRAVELASLENFVTIYFDDPGKQTKIWSIERQLDKHVMMVLYLDVDVTIRPDSLQWGLIPFLVPQSHSHRPGESWLHLRDMILACWRFVKELCQDVFVRDSWPVIECLNSGFLALRNTRASRLLLELWRQKTRWAASWDQSALAESILELVGMEMQLLGKRGYNSECLRFLLPLPNGVFPYGMYCDCWQSVLSDMIGPHRKRRSRIVTFVDPERIDVNFVPNDFFYAHGFDLAEMHLVSRANASTMNPLIVHWAGTGKHRLWLAREYLQERFNVSLDASCKELSAVAGAVALAGVASTAGPFNSDARAARCCRRLKKVQEKGKQVTLEDMVFWGCCDWRPVRPQECVQWVDAMDSLDTG</sequence>
<keyword evidence="3" id="KW-1185">Reference proteome</keyword>